<proteinExistence type="predicted"/>
<name>A0A0F9FSR9_9ZZZZ</name>
<protein>
    <submittedName>
        <fullName evidence="1">Uncharacterized protein</fullName>
    </submittedName>
</protein>
<sequence>MNRLTLPLPVRLYFSRLLWRLEFATARVRFTARRFRRFVMRQPLAVIKTTYEIVTLESAEHGDVESRGWVDDVGQSMEPDAYDIADKKTRVSLALEFFSNLGYVEPSSSAFHPGIWYTEPEYGLGTREYIEDGELETRAYHLYNFTDAEQETIFNGIGG</sequence>
<gene>
    <name evidence="1" type="ORF">LCGC14_1913320</name>
</gene>
<accession>A0A0F9FSR9</accession>
<dbReference type="AlphaFoldDB" id="A0A0F9FSR9"/>
<comment type="caution">
    <text evidence="1">The sequence shown here is derived from an EMBL/GenBank/DDBJ whole genome shotgun (WGS) entry which is preliminary data.</text>
</comment>
<reference evidence="1" key="1">
    <citation type="journal article" date="2015" name="Nature">
        <title>Complex archaea that bridge the gap between prokaryotes and eukaryotes.</title>
        <authorList>
            <person name="Spang A."/>
            <person name="Saw J.H."/>
            <person name="Jorgensen S.L."/>
            <person name="Zaremba-Niedzwiedzka K."/>
            <person name="Martijn J."/>
            <person name="Lind A.E."/>
            <person name="van Eijk R."/>
            <person name="Schleper C."/>
            <person name="Guy L."/>
            <person name="Ettema T.J."/>
        </authorList>
    </citation>
    <scope>NUCLEOTIDE SEQUENCE</scope>
</reference>
<evidence type="ECO:0000313" key="1">
    <source>
        <dbReference type="EMBL" id="KKL89574.1"/>
    </source>
</evidence>
<organism evidence="1">
    <name type="scientific">marine sediment metagenome</name>
    <dbReference type="NCBI Taxonomy" id="412755"/>
    <lineage>
        <taxon>unclassified sequences</taxon>
        <taxon>metagenomes</taxon>
        <taxon>ecological metagenomes</taxon>
    </lineage>
</organism>
<dbReference type="EMBL" id="LAZR01020249">
    <property type="protein sequence ID" value="KKL89574.1"/>
    <property type="molecule type" value="Genomic_DNA"/>
</dbReference>